<organism evidence="1 2">
    <name type="scientific">Dreissena polymorpha</name>
    <name type="common">Zebra mussel</name>
    <name type="synonym">Mytilus polymorpha</name>
    <dbReference type="NCBI Taxonomy" id="45954"/>
    <lineage>
        <taxon>Eukaryota</taxon>
        <taxon>Metazoa</taxon>
        <taxon>Spiralia</taxon>
        <taxon>Lophotrochozoa</taxon>
        <taxon>Mollusca</taxon>
        <taxon>Bivalvia</taxon>
        <taxon>Autobranchia</taxon>
        <taxon>Heteroconchia</taxon>
        <taxon>Euheterodonta</taxon>
        <taxon>Imparidentia</taxon>
        <taxon>Neoheterodontei</taxon>
        <taxon>Myida</taxon>
        <taxon>Dreissenoidea</taxon>
        <taxon>Dreissenidae</taxon>
        <taxon>Dreissena</taxon>
    </lineage>
</organism>
<proteinExistence type="predicted"/>
<gene>
    <name evidence="1" type="ORF">DPMN_132808</name>
</gene>
<sequence>MCCETPTQMVVSTFDDTRNVIMISVDGVETNYQHVAFPTKAYKVDESKSRYAQSKNTLVLTDRFAHTVFIYDTVKGTSTAVTYANIQEPLDACVRPGYTVMVCSSDKHAVVHLTVDGDFLGTYPVDMQFPYSLCVFREGTRLAVSTCAKGARKLELYQILPTLNS</sequence>
<evidence type="ECO:0000313" key="2">
    <source>
        <dbReference type="Proteomes" id="UP000828390"/>
    </source>
</evidence>
<dbReference type="EMBL" id="JAIWYP010000006">
    <property type="protein sequence ID" value="KAH3804521.1"/>
    <property type="molecule type" value="Genomic_DNA"/>
</dbReference>
<dbReference type="InterPro" id="IPR011042">
    <property type="entry name" value="6-blade_b-propeller_TolB-like"/>
</dbReference>
<protein>
    <submittedName>
        <fullName evidence="1">Uncharacterized protein</fullName>
    </submittedName>
</protein>
<evidence type="ECO:0000313" key="1">
    <source>
        <dbReference type="EMBL" id="KAH3804521.1"/>
    </source>
</evidence>
<reference evidence="1" key="1">
    <citation type="journal article" date="2019" name="bioRxiv">
        <title>The Genome of the Zebra Mussel, Dreissena polymorpha: A Resource for Invasive Species Research.</title>
        <authorList>
            <person name="McCartney M.A."/>
            <person name="Auch B."/>
            <person name="Kono T."/>
            <person name="Mallez S."/>
            <person name="Zhang Y."/>
            <person name="Obille A."/>
            <person name="Becker A."/>
            <person name="Abrahante J.E."/>
            <person name="Garbe J."/>
            <person name="Badalamenti J.P."/>
            <person name="Herman A."/>
            <person name="Mangelson H."/>
            <person name="Liachko I."/>
            <person name="Sullivan S."/>
            <person name="Sone E.D."/>
            <person name="Koren S."/>
            <person name="Silverstein K.A.T."/>
            <person name="Beckman K.B."/>
            <person name="Gohl D.M."/>
        </authorList>
    </citation>
    <scope>NUCLEOTIDE SEQUENCE</scope>
    <source>
        <strain evidence="1">Duluth1</strain>
        <tissue evidence="1">Whole animal</tissue>
    </source>
</reference>
<accession>A0A9D4FWT2</accession>
<dbReference type="AlphaFoldDB" id="A0A9D4FWT2"/>
<keyword evidence="2" id="KW-1185">Reference proteome</keyword>
<comment type="caution">
    <text evidence="1">The sequence shown here is derived from an EMBL/GenBank/DDBJ whole genome shotgun (WGS) entry which is preliminary data.</text>
</comment>
<dbReference type="SUPFAM" id="SSF63829">
    <property type="entry name" value="Calcium-dependent phosphotriesterase"/>
    <property type="match status" value="1"/>
</dbReference>
<dbReference type="Proteomes" id="UP000828390">
    <property type="component" value="Unassembled WGS sequence"/>
</dbReference>
<name>A0A9D4FWT2_DREPO</name>
<dbReference type="Gene3D" id="2.120.10.30">
    <property type="entry name" value="TolB, C-terminal domain"/>
    <property type="match status" value="1"/>
</dbReference>
<reference evidence="1" key="2">
    <citation type="submission" date="2020-11" db="EMBL/GenBank/DDBJ databases">
        <authorList>
            <person name="McCartney M.A."/>
            <person name="Auch B."/>
            <person name="Kono T."/>
            <person name="Mallez S."/>
            <person name="Becker A."/>
            <person name="Gohl D.M."/>
            <person name="Silverstein K.A.T."/>
            <person name="Koren S."/>
            <person name="Bechman K.B."/>
            <person name="Herman A."/>
            <person name="Abrahante J.E."/>
            <person name="Garbe J."/>
        </authorList>
    </citation>
    <scope>NUCLEOTIDE SEQUENCE</scope>
    <source>
        <strain evidence="1">Duluth1</strain>
        <tissue evidence="1">Whole animal</tissue>
    </source>
</reference>